<dbReference type="EMBL" id="AZFB01000002">
    <property type="protein sequence ID" value="KRL63656.1"/>
    <property type="molecule type" value="Genomic_DNA"/>
</dbReference>
<dbReference type="PATRIC" id="fig|1122152.4.peg.573"/>
<keyword evidence="6 9" id="KW-0255">Endonuclease</keyword>
<evidence type="ECO:0000256" key="3">
    <source>
        <dbReference type="ARBA" id="ARBA00022552"/>
    </source>
</evidence>
<feature type="binding site" evidence="9">
    <location>
        <position position="139"/>
    </location>
    <ligand>
        <name>Zn(2+)</name>
        <dbReference type="ChEBI" id="CHEBI:29105"/>
        <note>catalytic</note>
    </ligand>
</feature>
<sequence length="174" mass="20128">MDAIDITYNDETNFLADTSRDWRKWIMDLLLMAKKEIGKDNNLEMSINFVDEDKSHQINRDYRDKDRPTDVISFAIEDGEEGVDLSSFIEDPDFTEDIGDLFMCISVIKRHAEEYGTGFDREFGYTLVHGFLHLNGYDHIEPAEAKEMFGIQGKVLEEYGLPLYPDQLDEGRGK</sequence>
<dbReference type="GO" id="GO:0004222">
    <property type="term" value="F:metalloendopeptidase activity"/>
    <property type="evidence" value="ECO:0007669"/>
    <property type="project" value="InterPro"/>
</dbReference>
<dbReference type="Pfam" id="PF02130">
    <property type="entry name" value="YbeY"/>
    <property type="match status" value="1"/>
</dbReference>
<evidence type="ECO:0000256" key="5">
    <source>
        <dbReference type="ARBA" id="ARBA00022723"/>
    </source>
</evidence>
<gene>
    <name evidence="9" type="primary">ybeY</name>
    <name evidence="10" type="ORF">FC23_GL000565</name>
</gene>
<feature type="binding site" evidence="9">
    <location>
        <position position="129"/>
    </location>
    <ligand>
        <name>Zn(2+)</name>
        <dbReference type="ChEBI" id="CHEBI:29105"/>
        <note>catalytic</note>
    </ligand>
</feature>
<keyword evidence="9" id="KW-0963">Cytoplasm</keyword>
<keyword evidence="11" id="KW-1185">Reference proteome</keyword>
<dbReference type="PANTHER" id="PTHR46986">
    <property type="entry name" value="ENDORIBONUCLEASE YBEY, CHLOROPLASTIC"/>
    <property type="match status" value="1"/>
</dbReference>
<dbReference type="AlphaFoldDB" id="A0A0R1SCA6"/>
<comment type="function">
    <text evidence="9">Single strand-specific metallo-endoribonuclease involved in late-stage 70S ribosome quality control and in maturation of the 3' terminus of the 16S rRNA.</text>
</comment>
<keyword evidence="2 9" id="KW-0690">Ribosome biogenesis</keyword>
<evidence type="ECO:0000256" key="9">
    <source>
        <dbReference type="HAMAP-Rule" id="MF_00009"/>
    </source>
</evidence>
<dbReference type="GO" id="GO:0005737">
    <property type="term" value="C:cytoplasm"/>
    <property type="evidence" value="ECO:0007669"/>
    <property type="project" value="UniProtKB-SubCell"/>
</dbReference>
<evidence type="ECO:0000256" key="2">
    <source>
        <dbReference type="ARBA" id="ARBA00022517"/>
    </source>
</evidence>
<organism evidence="10 11">
    <name type="scientific">Lactobacillus psittaci DSM 15354</name>
    <dbReference type="NCBI Taxonomy" id="1122152"/>
    <lineage>
        <taxon>Bacteria</taxon>
        <taxon>Bacillati</taxon>
        <taxon>Bacillota</taxon>
        <taxon>Bacilli</taxon>
        <taxon>Lactobacillales</taxon>
        <taxon>Lactobacillaceae</taxon>
        <taxon>Lactobacillus</taxon>
    </lineage>
</organism>
<dbReference type="HAMAP" id="MF_00009">
    <property type="entry name" value="Endoribonucl_YbeY"/>
    <property type="match status" value="1"/>
</dbReference>
<feature type="binding site" evidence="9">
    <location>
        <position position="133"/>
    </location>
    <ligand>
        <name>Zn(2+)</name>
        <dbReference type="ChEBI" id="CHEBI:29105"/>
        <note>catalytic</note>
    </ligand>
</feature>
<dbReference type="GO" id="GO:0008270">
    <property type="term" value="F:zinc ion binding"/>
    <property type="evidence" value="ECO:0007669"/>
    <property type="project" value="UniProtKB-UniRule"/>
</dbReference>
<dbReference type="Gene3D" id="3.40.390.30">
    <property type="entry name" value="Metalloproteases ('zincins'), catalytic domain"/>
    <property type="match status" value="1"/>
</dbReference>
<comment type="similarity">
    <text evidence="1 9">Belongs to the endoribonuclease YbeY family.</text>
</comment>
<dbReference type="GO" id="GO:0006364">
    <property type="term" value="P:rRNA processing"/>
    <property type="evidence" value="ECO:0007669"/>
    <property type="project" value="UniProtKB-UniRule"/>
</dbReference>
<dbReference type="EC" id="3.1.-.-" evidence="9"/>
<dbReference type="STRING" id="1122152.GCA_000425905_00331"/>
<evidence type="ECO:0000313" key="10">
    <source>
        <dbReference type="EMBL" id="KRL63656.1"/>
    </source>
</evidence>
<dbReference type="InterPro" id="IPR023091">
    <property type="entry name" value="MetalPrtase_cat_dom_sf_prd"/>
</dbReference>
<evidence type="ECO:0000256" key="4">
    <source>
        <dbReference type="ARBA" id="ARBA00022722"/>
    </source>
</evidence>
<dbReference type="RefSeq" id="WP_027825626.1">
    <property type="nucleotide sequence ID" value="NZ_AZFB01000002.1"/>
</dbReference>
<keyword evidence="5 9" id="KW-0479">Metal-binding</keyword>
<dbReference type="SUPFAM" id="SSF55486">
    <property type="entry name" value="Metalloproteases ('zincins'), catalytic domain"/>
    <property type="match status" value="1"/>
</dbReference>
<proteinExistence type="inferred from homology"/>
<dbReference type="GO" id="GO:0004521">
    <property type="term" value="F:RNA endonuclease activity"/>
    <property type="evidence" value="ECO:0007669"/>
    <property type="project" value="UniProtKB-UniRule"/>
</dbReference>
<evidence type="ECO:0000256" key="1">
    <source>
        <dbReference type="ARBA" id="ARBA00010875"/>
    </source>
</evidence>
<dbReference type="OrthoDB" id="9807740at2"/>
<dbReference type="NCBIfam" id="TIGR00043">
    <property type="entry name" value="rRNA maturation RNase YbeY"/>
    <property type="match status" value="1"/>
</dbReference>
<evidence type="ECO:0000313" key="11">
    <source>
        <dbReference type="Proteomes" id="UP000051931"/>
    </source>
</evidence>
<name>A0A0R1SCA6_9LACO</name>
<evidence type="ECO:0000256" key="8">
    <source>
        <dbReference type="ARBA" id="ARBA00022833"/>
    </source>
</evidence>
<evidence type="ECO:0000256" key="7">
    <source>
        <dbReference type="ARBA" id="ARBA00022801"/>
    </source>
</evidence>
<protein>
    <recommendedName>
        <fullName evidence="9">Endoribonuclease YbeY</fullName>
        <ecNumber evidence="9">3.1.-.-</ecNumber>
    </recommendedName>
</protein>
<keyword evidence="4 9" id="KW-0540">Nuclease</keyword>
<comment type="subcellular location">
    <subcellularLocation>
        <location evidence="9">Cytoplasm</location>
    </subcellularLocation>
</comment>
<dbReference type="PANTHER" id="PTHR46986:SF1">
    <property type="entry name" value="ENDORIBONUCLEASE YBEY, CHLOROPLASTIC"/>
    <property type="match status" value="1"/>
</dbReference>
<dbReference type="InterPro" id="IPR002036">
    <property type="entry name" value="YbeY"/>
</dbReference>
<dbReference type="InterPro" id="IPR020549">
    <property type="entry name" value="YbeY_CS"/>
</dbReference>
<keyword evidence="3 9" id="KW-0698">rRNA processing</keyword>
<comment type="cofactor">
    <cofactor evidence="9">
        <name>Zn(2+)</name>
        <dbReference type="ChEBI" id="CHEBI:29105"/>
    </cofactor>
    <text evidence="9">Binds 1 zinc ion.</text>
</comment>
<evidence type="ECO:0000256" key="6">
    <source>
        <dbReference type="ARBA" id="ARBA00022759"/>
    </source>
</evidence>
<dbReference type="PROSITE" id="PS01306">
    <property type="entry name" value="UPF0054"/>
    <property type="match status" value="1"/>
</dbReference>
<keyword evidence="7 9" id="KW-0378">Hydrolase</keyword>
<keyword evidence="8 9" id="KW-0862">Zinc</keyword>
<dbReference type="eggNOG" id="COG0319">
    <property type="taxonomic scope" value="Bacteria"/>
</dbReference>
<dbReference type="Proteomes" id="UP000051931">
    <property type="component" value="Unassembled WGS sequence"/>
</dbReference>
<comment type="caution">
    <text evidence="10">The sequence shown here is derived from an EMBL/GenBank/DDBJ whole genome shotgun (WGS) entry which is preliminary data.</text>
</comment>
<reference evidence="10 11" key="1">
    <citation type="journal article" date="2015" name="Genome Announc.">
        <title>Expanding the biotechnology potential of lactobacilli through comparative genomics of 213 strains and associated genera.</title>
        <authorList>
            <person name="Sun Z."/>
            <person name="Harris H.M."/>
            <person name="McCann A."/>
            <person name="Guo C."/>
            <person name="Argimon S."/>
            <person name="Zhang W."/>
            <person name="Yang X."/>
            <person name="Jeffery I.B."/>
            <person name="Cooney J.C."/>
            <person name="Kagawa T.F."/>
            <person name="Liu W."/>
            <person name="Song Y."/>
            <person name="Salvetti E."/>
            <person name="Wrobel A."/>
            <person name="Rasinkangas P."/>
            <person name="Parkhill J."/>
            <person name="Rea M.C."/>
            <person name="O'Sullivan O."/>
            <person name="Ritari J."/>
            <person name="Douillard F.P."/>
            <person name="Paul Ross R."/>
            <person name="Yang R."/>
            <person name="Briner A.E."/>
            <person name="Felis G.E."/>
            <person name="de Vos W.M."/>
            <person name="Barrangou R."/>
            <person name="Klaenhammer T.R."/>
            <person name="Caufield P.W."/>
            <person name="Cui Y."/>
            <person name="Zhang H."/>
            <person name="O'Toole P.W."/>
        </authorList>
    </citation>
    <scope>NUCLEOTIDE SEQUENCE [LARGE SCALE GENOMIC DNA]</scope>
    <source>
        <strain evidence="10 11">DSM 15354</strain>
    </source>
</reference>
<accession>A0A0R1SCA6</accession>